<keyword evidence="4" id="KW-1185">Reference proteome</keyword>
<name>A0ABS7VNP7_9HYPH</name>
<keyword evidence="2" id="KW-0812">Transmembrane</keyword>
<sequence length="160" mass="17453">MMPWTAETAPTEPPNRMTAMKRGFACRCPACGEGRLFKGFLKVVDSCDVCGAEMHHHRADDLPPYITIFIVGHLVGYGILMTETRLEWPMWVHLAIWPALTLVLCLVLMQPIKGAVVGLQYALGMHGFGAARARKTASDSEETTRDGDTGADGPARLRGA</sequence>
<reference evidence="3 4" key="1">
    <citation type="submission" date="2021-09" db="EMBL/GenBank/DDBJ databases">
        <title>The complete genome sequence of a new microorganism.</title>
        <authorList>
            <person name="Zi Z."/>
        </authorList>
    </citation>
    <scope>NUCLEOTIDE SEQUENCE [LARGE SCALE GENOMIC DNA]</scope>
    <source>
        <strain evidence="3 4">WGZ8</strain>
    </source>
</reference>
<evidence type="ECO:0000256" key="1">
    <source>
        <dbReference type="SAM" id="MobiDB-lite"/>
    </source>
</evidence>
<feature type="compositionally biased region" description="Basic and acidic residues" evidence="1">
    <location>
        <begin position="136"/>
        <end position="148"/>
    </location>
</feature>
<feature type="transmembrane region" description="Helical" evidence="2">
    <location>
        <begin position="88"/>
        <end position="109"/>
    </location>
</feature>
<dbReference type="EMBL" id="JAIRBM010000007">
    <property type="protein sequence ID" value="MBZ6076854.1"/>
    <property type="molecule type" value="Genomic_DNA"/>
</dbReference>
<evidence type="ECO:0000313" key="3">
    <source>
        <dbReference type="EMBL" id="MBZ6076854.1"/>
    </source>
</evidence>
<evidence type="ECO:0000256" key="2">
    <source>
        <dbReference type="SAM" id="Phobius"/>
    </source>
</evidence>
<accession>A0ABS7VNP7</accession>
<feature type="region of interest" description="Disordered" evidence="1">
    <location>
        <begin position="134"/>
        <end position="160"/>
    </location>
</feature>
<dbReference type="NCBIfam" id="NF004633">
    <property type="entry name" value="PRK05978.1"/>
    <property type="match status" value="1"/>
</dbReference>
<organism evidence="3 4">
    <name type="scientific">Microvirga puerhi</name>
    <dbReference type="NCBI Taxonomy" id="2876078"/>
    <lineage>
        <taxon>Bacteria</taxon>
        <taxon>Pseudomonadati</taxon>
        <taxon>Pseudomonadota</taxon>
        <taxon>Alphaproteobacteria</taxon>
        <taxon>Hyphomicrobiales</taxon>
        <taxon>Methylobacteriaceae</taxon>
        <taxon>Microvirga</taxon>
    </lineage>
</organism>
<feature type="transmembrane region" description="Helical" evidence="2">
    <location>
        <begin position="62"/>
        <end position="82"/>
    </location>
</feature>
<evidence type="ECO:0000313" key="4">
    <source>
        <dbReference type="Proteomes" id="UP000704176"/>
    </source>
</evidence>
<keyword evidence="2" id="KW-0472">Membrane</keyword>
<protein>
    <submittedName>
        <fullName evidence="3">DUF983 domain-containing protein</fullName>
    </submittedName>
</protein>
<dbReference type="Proteomes" id="UP000704176">
    <property type="component" value="Unassembled WGS sequence"/>
</dbReference>
<dbReference type="InterPro" id="IPR009325">
    <property type="entry name" value="DUF983"/>
</dbReference>
<dbReference type="Pfam" id="PF06170">
    <property type="entry name" value="DUF983"/>
    <property type="match status" value="1"/>
</dbReference>
<comment type="caution">
    <text evidence="3">The sequence shown here is derived from an EMBL/GenBank/DDBJ whole genome shotgun (WGS) entry which is preliminary data.</text>
</comment>
<gene>
    <name evidence="3" type="ORF">K9B37_11265</name>
</gene>
<keyword evidence="2" id="KW-1133">Transmembrane helix</keyword>
<proteinExistence type="predicted"/>
<dbReference type="RefSeq" id="WP_224313175.1">
    <property type="nucleotide sequence ID" value="NZ_JAIRBM010000007.1"/>
</dbReference>